<feature type="signal peptide" evidence="1">
    <location>
        <begin position="1"/>
        <end position="23"/>
    </location>
</feature>
<dbReference type="PROSITE" id="PS51257">
    <property type="entry name" value="PROKAR_LIPOPROTEIN"/>
    <property type="match status" value="1"/>
</dbReference>
<accession>A0ABD0ZAZ9</accession>
<proteinExistence type="predicted"/>
<evidence type="ECO:0000313" key="3">
    <source>
        <dbReference type="Proteomes" id="UP001558652"/>
    </source>
</evidence>
<reference evidence="2 3" key="1">
    <citation type="submission" date="2024-07" db="EMBL/GenBank/DDBJ databases">
        <title>Chromosome-level genome assembly of the water stick insect Ranatra chinensis (Heteroptera: Nepidae).</title>
        <authorList>
            <person name="Liu X."/>
        </authorList>
    </citation>
    <scope>NUCLEOTIDE SEQUENCE [LARGE SCALE GENOMIC DNA]</scope>
    <source>
        <strain evidence="2">Cailab_2021Rc</strain>
        <tissue evidence="2">Muscle</tissue>
    </source>
</reference>
<keyword evidence="1" id="KW-0732">Signal</keyword>
<keyword evidence="3" id="KW-1185">Reference proteome</keyword>
<gene>
    <name evidence="2" type="ORF">AAG570_010479</name>
</gene>
<protein>
    <submittedName>
        <fullName evidence="2">Uncharacterized protein</fullName>
    </submittedName>
</protein>
<comment type="caution">
    <text evidence="2">The sequence shown here is derived from an EMBL/GenBank/DDBJ whole genome shotgun (WGS) entry which is preliminary data.</text>
</comment>
<name>A0ABD0ZAZ9_9HEMI</name>
<sequence>MDYWRLGLAYLLGAACVLHTASAGGRRKEIAGPYVIVPRQIDECSVKGTNEFRIVSSKLLKIRRDVFSYSTDVIAPYGLSDQMTVGMRCAVYGNGGWKDNAYNFNFGGACQALKTLVPGAFEFIKRQFGSFNDCPIPPVRLISLIIPYQ</sequence>
<organism evidence="2 3">
    <name type="scientific">Ranatra chinensis</name>
    <dbReference type="NCBI Taxonomy" id="642074"/>
    <lineage>
        <taxon>Eukaryota</taxon>
        <taxon>Metazoa</taxon>
        <taxon>Ecdysozoa</taxon>
        <taxon>Arthropoda</taxon>
        <taxon>Hexapoda</taxon>
        <taxon>Insecta</taxon>
        <taxon>Pterygota</taxon>
        <taxon>Neoptera</taxon>
        <taxon>Paraneoptera</taxon>
        <taxon>Hemiptera</taxon>
        <taxon>Heteroptera</taxon>
        <taxon>Panheteroptera</taxon>
        <taxon>Nepomorpha</taxon>
        <taxon>Nepidae</taxon>
        <taxon>Ranatrinae</taxon>
        <taxon>Ranatra</taxon>
    </lineage>
</organism>
<evidence type="ECO:0000256" key="1">
    <source>
        <dbReference type="SAM" id="SignalP"/>
    </source>
</evidence>
<dbReference type="EMBL" id="JBFDAA010000005">
    <property type="protein sequence ID" value="KAL1132524.1"/>
    <property type="molecule type" value="Genomic_DNA"/>
</dbReference>
<dbReference type="AlphaFoldDB" id="A0ABD0ZAZ9"/>
<feature type="chain" id="PRO_5044856582" evidence="1">
    <location>
        <begin position="24"/>
        <end position="149"/>
    </location>
</feature>
<evidence type="ECO:0000313" key="2">
    <source>
        <dbReference type="EMBL" id="KAL1132524.1"/>
    </source>
</evidence>
<dbReference type="Proteomes" id="UP001558652">
    <property type="component" value="Unassembled WGS sequence"/>
</dbReference>